<organism evidence="2 3">
    <name type="scientific">Drosophila virilis</name>
    <name type="common">Fruit fly</name>
    <dbReference type="NCBI Taxonomy" id="7244"/>
    <lineage>
        <taxon>Eukaryota</taxon>
        <taxon>Metazoa</taxon>
        <taxon>Ecdysozoa</taxon>
        <taxon>Arthropoda</taxon>
        <taxon>Hexapoda</taxon>
        <taxon>Insecta</taxon>
        <taxon>Pterygota</taxon>
        <taxon>Neoptera</taxon>
        <taxon>Endopterygota</taxon>
        <taxon>Diptera</taxon>
        <taxon>Brachycera</taxon>
        <taxon>Muscomorpha</taxon>
        <taxon>Ephydroidea</taxon>
        <taxon>Drosophilidae</taxon>
        <taxon>Drosophila</taxon>
    </lineage>
</organism>
<gene>
    <name evidence="2" type="primary">Dvir\GJ25882</name>
    <name evidence="2" type="ORF">Dvir_GJ25882</name>
</gene>
<dbReference type="AlphaFoldDB" id="A0A0Q9VZY3"/>
<dbReference type="InParanoid" id="A0A0Q9VZY3"/>
<keyword evidence="3" id="KW-1185">Reference proteome</keyword>
<keyword evidence="1" id="KW-0812">Transmembrane</keyword>
<dbReference type="Proteomes" id="UP000008792">
    <property type="component" value="Unassembled WGS sequence"/>
</dbReference>
<proteinExistence type="predicted"/>
<name>A0A0Q9VZY3_DROVI</name>
<sequence>MLWTHRMAWSGRVGSGLDWSGLVWSGRGRAWPAVVVLAIAGVKNHLIYYTNTKKHCARAGHAAQRPNNMNSQLPQGKNLEAHYGARDTSDTVQSHVMRLKLGFLINMTLY</sequence>
<keyword evidence="1" id="KW-1133">Transmembrane helix</keyword>
<keyword evidence="1" id="KW-0472">Membrane</keyword>
<evidence type="ECO:0000313" key="2">
    <source>
        <dbReference type="EMBL" id="KRF78118.1"/>
    </source>
</evidence>
<accession>A0A0Q9VZY3</accession>
<feature type="transmembrane region" description="Helical" evidence="1">
    <location>
        <begin position="30"/>
        <end position="49"/>
    </location>
</feature>
<evidence type="ECO:0000313" key="3">
    <source>
        <dbReference type="Proteomes" id="UP000008792"/>
    </source>
</evidence>
<evidence type="ECO:0000256" key="1">
    <source>
        <dbReference type="SAM" id="Phobius"/>
    </source>
</evidence>
<dbReference type="EMBL" id="CH940660">
    <property type="protein sequence ID" value="KRF78118.1"/>
    <property type="molecule type" value="Genomic_DNA"/>
</dbReference>
<reference evidence="2 3" key="1">
    <citation type="journal article" date="2007" name="Nature">
        <title>Evolution of genes and genomes on the Drosophila phylogeny.</title>
        <authorList>
            <consortium name="Drosophila 12 Genomes Consortium"/>
            <person name="Clark A.G."/>
            <person name="Eisen M.B."/>
            <person name="Smith D.R."/>
            <person name="Bergman C.M."/>
            <person name="Oliver B."/>
            <person name="Markow T.A."/>
            <person name="Kaufman T.C."/>
            <person name="Kellis M."/>
            <person name="Gelbart W."/>
            <person name="Iyer V.N."/>
            <person name="Pollard D.A."/>
            <person name="Sackton T.B."/>
            <person name="Larracuente A.M."/>
            <person name="Singh N.D."/>
            <person name="Abad J.P."/>
            <person name="Abt D.N."/>
            <person name="Adryan B."/>
            <person name="Aguade M."/>
            <person name="Akashi H."/>
            <person name="Anderson W.W."/>
            <person name="Aquadro C.F."/>
            <person name="Ardell D.H."/>
            <person name="Arguello R."/>
            <person name="Artieri C.G."/>
            <person name="Barbash D.A."/>
            <person name="Barker D."/>
            <person name="Barsanti P."/>
            <person name="Batterham P."/>
            <person name="Batzoglou S."/>
            <person name="Begun D."/>
            <person name="Bhutkar A."/>
            <person name="Blanco E."/>
            <person name="Bosak S.A."/>
            <person name="Bradley R.K."/>
            <person name="Brand A.D."/>
            <person name="Brent M.R."/>
            <person name="Brooks A.N."/>
            <person name="Brown R.H."/>
            <person name="Butlin R.K."/>
            <person name="Caggese C."/>
            <person name="Calvi B.R."/>
            <person name="Bernardo de Carvalho A."/>
            <person name="Caspi A."/>
            <person name="Castrezana S."/>
            <person name="Celniker S.E."/>
            <person name="Chang J.L."/>
            <person name="Chapple C."/>
            <person name="Chatterji S."/>
            <person name="Chinwalla A."/>
            <person name="Civetta A."/>
            <person name="Clifton S.W."/>
            <person name="Comeron J.M."/>
            <person name="Costello J.C."/>
            <person name="Coyne J.A."/>
            <person name="Daub J."/>
            <person name="David R.G."/>
            <person name="Delcher A.L."/>
            <person name="Delehaunty K."/>
            <person name="Do C.B."/>
            <person name="Ebling H."/>
            <person name="Edwards K."/>
            <person name="Eickbush T."/>
            <person name="Evans J.D."/>
            <person name="Filipski A."/>
            <person name="Findeiss S."/>
            <person name="Freyhult E."/>
            <person name="Fulton L."/>
            <person name="Fulton R."/>
            <person name="Garcia A.C."/>
            <person name="Gardiner A."/>
            <person name="Garfield D.A."/>
            <person name="Garvin B.E."/>
            <person name="Gibson G."/>
            <person name="Gilbert D."/>
            <person name="Gnerre S."/>
            <person name="Godfrey J."/>
            <person name="Good R."/>
            <person name="Gotea V."/>
            <person name="Gravely B."/>
            <person name="Greenberg A.J."/>
            <person name="Griffiths-Jones S."/>
            <person name="Gross S."/>
            <person name="Guigo R."/>
            <person name="Gustafson E.A."/>
            <person name="Haerty W."/>
            <person name="Hahn M.W."/>
            <person name="Halligan D.L."/>
            <person name="Halpern A.L."/>
            <person name="Halter G.M."/>
            <person name="Han M.V."/>
            <person name="Heger A."/>
            <person name="Hillier L."/>
            <person name="Hinrichs A.S."/>
            <person name="Holmes I."/>
            <person name="Hoskins R.A."/>
            <person name="Hubisz M.J."/>
            <person name="Hultmark D."/>
            <person name="Huntley M.A."/>
            <person name="Jaffe D.B."/>
            <person name="Jagadeeshan S."/>
            <person name="Jeck W.R."/>
            <person name="Johnson J."/>
            <person name="Jones C.D."/>
            <person name="Jordan W.C."/>
            <person name="Karpen G.H."/>
            <person name="Kataoka E."/>
            <person name="Keightley P.D."/>
            <person name="Kheradpour P."/>
            <person name="Kirkness E.F."/>
            <person name="Koerich L.B."/>
            <person name="Kristiansen K."/>
            <person name="Kudrna D."/>
            <person name="Kulathinal R.J."/>
            <person name="Kumar S."/>
            <person name="Kwok R."/>
            <person name="Lander E."/>
            <person name="Langley C.H."/>
            <person name="Lapoint R."/>
            <person name="Lazzaro B.P."/>
            <person name="Lee S.J."/>
            <person name="Levesque L."/>
            <person name="Li R."/>
            <person name="Lin C.F."/>
            <person name="Lin M.F."/>
            <person name="Lindblad-Toh K."/>
            <person name="Llopart A."/>
            <person name="Long M."/>
            <person name="Low L."/>
            <person name="Lozovsky E."/>
            <person name="Lu J."/>
            <person name="Luo M."/>
            <person name="Machado C.A."/>
            <person name="Makalowski W."/>
            <person name="Marzo M."/>
            <person name="Matsuda M."/>
            <person name="Matzkin L."/>
            <person name="McAllister B."/>
            <person name="McBride C.S."/>
            <person name="McKernan B."/>
            <person name="McKernan K."/>
            <person name="Mendez-Lago M."/>
            <person name="Minx P."/>
            <person name="Mollenhauer M.U."/>
            <person name="Montooth K."/>
            <person name="Mount S.M."/>
            <person name="Mu X."/>
            <person name="Myers E."/>
            <person name="Negre B."/>
            <person name="Newfeld S."/>
            <person name="Nielsen R."/>
            <person name="Noor M.A."/>
            <person name="O'Grady P."/>
            <person name="Pachter L."/>
            <person name="Papaceit M."/>
            <person name="Parisi M.J."/>
            <person name="Parisi M."/>
            <person name="Parts L."/>
            <person name="Pedersen J.S."/>
            <person name="Pesole G."/>
            <person name="Phillippy A.M."/>
            <person name="Ponting C.P."/>
            <person name="Pop M."/>
            <person name="Porcelli D."/>
            <person name="Powell J.R."/>
            <person name="Prohaska S."/>
            <person name="Pruitt K."/>
            <person name="Puig M."/>
            <person name="Quesneville H."/>
            <person name="Ram K.R."/>
            <person name="Rand D."/>
            <person name="Rasmussen M.D."/>
            <person name="Reed L.K."/>
            <person name="Reenan R."/>
            <person name="Reily A."/>
            <person name="Remington K.A."/>
            <person name="Rieger T.T."/>
            <person name="Ritchie M.G."/>
            <person name="Robin C."/>
            <person name="Rogers Y.H."/>
            <person name="Rohde C."/>
            <person name="Rozas J."/>
            <person name="Rubenfield M.J."/>
            <person name="Ruiz A."/>
            <person name="Russo S."/>
            <person name="Salzberg S.L."/>
            <person name="Sanchez-Gracia A."/>
            <person name="Saranga D.J."/>
            <person name="Sato H."/>
            <person name="Schaeffer S.W."/>
            <person name="Schatz M.C."/>
            <person name="Schlenke T."/>
            <person name="Schwartz R."/>
            <person name="Segarra C."/>
            <person name="Singh R.S."/>
            <person name="Sirot L."/>
            <person name="Sirota M."/>
            <person name="Sisneros N.B."/>
            <person name="Smith C.D."/>
            <person name="Smith T.F."/>
            <person name="Spieth J."/>
            <person name="Stage D.E."/>
            <person name="Stark A."/>
            <person name="Stephan W."/>
            <person name="Strausberg R.L."/>
            <person name="Strempel S."/>
            <person name="Sturgill D."/>
            <person name="Sutton G."/>
            <person name="Sutton G.G."/>
            <person name="Tao W."/>
            <person name="Teichmann S."/>
            <person name="Tobari Y.N."/>
            <person name="Tomimura Y."/>
            <person name="Tsolas J.M."/>
            <person name="Valente V.L."/>
            <person name="Venter E."/>
            <person name="Venter J.C."/>
            <person name="Vicario S."/>
            <person name="Vieira F.G."/>
            <person name="Vilella A.J."/>
            <person name="Villasante A."/>
            <person name="Walenz B."/>
            <person name="Wang J."/>
            <person name="Wasserman M."/>
            <person name="Watts T."/>
            <person name="Wilson D."/>
            <person name="Wilson R.K."/>
            <person name="Wing R.A."/>
            <person name="Wolfner M.F."/>
            <person name="Wong A."/>
            <person name="Wong G.K."/>
            <person name="Wu C.I."/>
            <person name="Wu G."/>
            <person name="Yamamoto D."/>
            <person name="Yang H.P."/>
            <person name="Yang S.P."/>
            <person name="Yorke J.A."/>
            <person name="Yoshida K."/>
            <person name="Zdobnov E."/>
            <person name="Zhang P."/>
            <person name="Zhang Y."/>
            <person name="Zimin A.V."/>
            <person name="Baldwin J."/>
            <person name="Abdouelleil A."/>
            <person name="Abdulkadir J."/>
            <person name="Abebe A."/>
            <person name="Abera B."/>
            <person name="Abreu J."/>
            <person name="Acer S.C."/>
            <person name="Aftuck L."/>
            <person name="Alexander A."/>
            <person name="An P."/>
            <person name="Anderson E."/>
            <person name="Anderson S."/>
            <person name="Arachi H."/>
            <person name="Azer M."/>
            <person name="Bachantsang P."/>
            <person name="Barry A."/>
            <person name="Bayul T."/>
            <person name="Berlin A."/>
            <person name="Bessette D."/>
            <person name="Bloom T."/>
            <person name="Blye J."/>
            <person name="Boguslavskiy L."/>
            <person name="Bonnet C."/>
            <person name="Boukhgalter B."/>
            <person name="Bourzgui I."/>
            <person name="Brown A."/>
            <person name="Cahill P."/>
            <person name="Channer S."/>
            <person name="Cheshatsang Y."/>
            <person name="Chuda L."/>
            <person name="Citroen M."/>
            <person name="Collymore A."/>
            <person name="Cooke P."/>
            <person name="Costello M."/>
            <person name="D'Aco K."/>
            <person name="Daza R."/>
            <person name="De Haan G."/>
            <person name="DeGray S."/>
            <person name="DeMaso C."/>
            <person name="Dhargay N."/>
            <person name="Dooley K."/>
            <person name="Dooley E."/>
            <person name="Doricent M."/>
            <person name="Dorje P."/>
            <person name="Dorjee K."/>
            <person name="Dupes A."/>
            <person name="Elong R."/>
            <person name="Falk J."/>
            <person name="Farina A."/>
            <person name="Faro S."/>
            <person name="Ferguson D."/>
            <person name="Fisher S."/>
            <person name="Foley C.D."/>
            <person name="Franke A."/>
            <person name="Friedrich D."/>
            <person name="Gadbois L."/>
            <person name="Gearin G."/>
            <person name="Gearin C.R."/>
            <person name="Giannoukos G."/>
            <person name="Goode T."/>
            <person name="Graham J."/>
            <person name="Grandbois E."/>
            <person name="Grewal S."/>
            <person name="Gyaltsen K."/>
            <person name="Hafez N."/>
            <person name="Hagos B."/>
            <person name="Hall J."/>
            <person name="Henson C."/>
            <person name="Hollinger A."/>
            <person name="Honan T."/>
            <person name="Huard M.D."/>
            <person name="Hughes L."/>
            <person name="Hurhula B."/>
            <person name="Husby M.E."/>
            <person name="Kamat A."/>
            <person name="Kanga B."/>
            <person name="Kashin S."/>
            <person name="Khazanovich D."/>
            <person name="Kisner P."/>
            <person name="Lance K."/>
            <person name="Lara M."/>
            <person name="Lee W."/>
            <person name="Lennon N."/>
            <person name="Letendre F."/>
            <person name="LeVine R."/>
            <person name="Lipovsky A."/>
            <person name="Liu X."/>
            <person name="Liu J."/>
            <person name="Liu S."/>
            <person name="Lokyitsang T."/>
            <person name="Lokyitsang Y."/>
            <person name="Lubonja R."/>
            <person name="Lui A."/>
            <person name="MacDonald P."/>
            <person name="Magnisalis V."/>
            <person name="Maru K."/>
            <person name="Matthews C."/>
            <person name="McCusker W."/>
            <person name="McDonough S."/>
            <person name="Mehta T."/>
            <person name="Meldrim J."/>
            <person name="Meneus L."/>
            <person name="Mihai O."/>
            <person name="Mihalev A."/>
            <person name="Mihova T."/>
            <person name="Mittelman R."/>
            <person name="Mlenga V."/>
            <person name="Montmayeur A."/>
            <person name="Mulrain L."/>
            <person name="Navidi A."/>
            <person name="Naylor J."/>
            <person name="Negash T."/>
            <person name="Nguyen T."/>
            <person name="Nguyen N."/>
            <person name="Nicol R."/>
            <person name="Norbu C."/>
            <person name="Norbu N."/>
            <person name="Novod N."/>
            <person name="O'Neill B."/>
            <person name="Osman S."/>
            <person name="Markiewicz E."/>
            <person name="Oyono O.L."/>
            <person name="Patti C."/>
            <person name="Phunkhang P."/>
            <person name="Pierre F."/>
            <person name="Priest M."/>
            <person name="Raghuraman S."/>
            <person name="Rege F."/>
            <person name="Reyes R."/>
            <person name="Rise C."/>
            <person name="Rogov P."/>
            <person name="Ross K."/>
            <person name="Ryan E."/>
            <person name="Settipalli S."/>
            <person name="Shea T."/>
            <person name="Sherpa N."/>
            <person name="Shi L."/>
            <person name="Shih D."/>
            <person name="Sparrow T."/>
            <person name="Spaulding J."/>
            <person name="Stalker J."/>
            <person name="Stange-Thomann N."/>
            <person name="Stavropoulos S."/>
            <person name="Stone C."/>
            <person name="Strader C."/>
            <person name="Tesfaye S."/>
            <person name="Thomson T."/>
            <person name="Thoulutsang Y."/>
            <person name="Thoulutsang D."/>
            <person name="Topham K."/>
            <person name="Topping I."/>
            <person name="Tsamla T."/>
            <person name="Vassiliev H."/>
            <person name="Vo A."/>
            <person name="Wangchuk T."/>
            <person name="Wangdi T."/>
            <person name="Weiand M."/>
            <person name="Wilkinson J."/>
            <person name="Wilson A."/>
            <person name="Yadav S."/>
            <person name="Young G."/>
            <person name="Yu Q."/>
            <person name="Zembek L."/>
            <person name="Zhong D."/>
            <person name="Zimmer A."/>
            <person name="Zwirko Z."/>
            <person name="Jaffe D.B."/>
            <person name="Alvarez P."/>
            <person name="Brockman W."/>
            <person name="Butler J."/>
            <person name="Chin C."/>
            <person name="Gnerre S."/>
            <person name="Grabherr M."/>
            <person name="Kleber M."/>
            <person name="Mauceli E."/>
            <person name="MacCallum I."/>
        </authorList>
    </citation>
    <scope>NUCLEOTIDE SEQUENCE [LARGE SCALE GENOMIC DNA]</scope>
    <source>
        <strain evidence="3">Tucson 15010-1051.87</strain>
    </source>
</reference>
<protein>
    <submittedName>
        <fullName evidence="2">Uncharacterized protein</fullName>
    </submittedName>
</protein>